<dbReference type="AlphaFoldDB" id="A0A4P2VLC3"/>
<name>A0A4P2VLC3_FLUSA</name>
<accession>A0A4P2VLC3</accession>
<organism evidence="1 2">
    <name type="scientific">Fluviispira sanaruensis</name>
    <dbReference type="NCBI Taxonomy" id="2493639"/>
    <lineage>
        <taxon>Bacteria</taxon>
        <taxon>Pseudomonadati</taxon>
        <taxon>Bdellovibrionota</taxon>
        <taxon>Oligoflexia</taxon>
        <taxon>Silvanigrellales</taxon>
        <taxon>Silvanigrellaceae</taxon>
        <taxon>Fluviispira</taxon>
    </lineage>
</organism>
<dbReference type="KEGG" id="sbf:JCM31447_06090"/>
<keyword evidence="2" id="KW-1185">Reference proteome</keyword>
<reference evidence="1 2" key="1">
    <citation type="submission" date="2018-12" db="EMBL/GenBank/DDBJ databases">
        <title>Rubrispira sanarue gen. nov., sp., nov., a member of the order Silvanigrellales, isolated from a brackish lake in Hamamatsu Japan.</title>
        <authorList>
            <person name="Maejima Y."/>
            <person name="Iino T."/>
            <person name="Muraguchi Y."/>
            <person name="Fukuda K."/>
            <person name="Nojiri H."/>
            <person name="Ohkuma M."/>
            <person name="Moriuchi R."/>
            <person name="Dohra H."/>
            <person name="Kimbara K."/>
            <person name="Shintani M."/>
        </authorList>
    </citation>
    <scope>NUCLEOTIDE SEQUENCE [LARGE SCALE GENOMIC DNA]</scope>
    <source>
        <strain evidence="1 2">RF1110005</strain>
    </source>
</reference>
<sequence>MFAINGGFIKIFNEQSHSLLNKYLQTNNLNSNRFSYYALPKKTLKINNTWYGTNTSWHSAVGWNIIEKY</sequence>
<dbReference type="Proteomes" id="UP000291236">
    <property type="component" value="Chromosome"/>
</dbReference>
<evidence type="ECO:0000313" key="2">
    <source>
        <dbReference type="Proteomes" id="UP000291236"/>
    </source>
</evidence>
<protein>
    <submittedName>
        <fullName evidence="1">Uncharacterized protein</fullName>
    </submittedName>
</protein>
<dbReference type="RefSeq" id="WP_130606382.1">
    <property type="nucleotide sequence ID" value="NZ_AP019368.1"/>
</dbReference>
<dbReference type="EMBL" id="AP019368">
    <property type="protein sequence ID" value="BBH52169.1"/>
    <property type="molecule type" value="Genomic_DNA"/>
</dbReference>
<proteinExistence type="predicted"/>
<gene>
    <name evidence="1" type="ORF">JCM31447_06090</name>
</gene>
<evidence type="ECO:0000313" key="1">
    <source>
        <dbReference type="EMBL" id="BBH52169.1"/>
    </source>
</evidence>